<dbReference type="Gene3D" id="1.10.10.10">
    <property type="entry name" value="Winged helix-like DNA-binding domain superfamily/Winged helix DNA-binding domain"/>
    <property type="match status" value="1"/>
</dbReference>
<evidence type="ECO:0000313" key="2">
    <source>
        <dbReference type="EMBL" id="OSO97615.1"/>
    </source>
</evidence>
<gene>
    <name evidence="2" type="ORF">B9H04_12180</name>
</gene>
<feature type="compositionally biased region" description="Basic and acidic residues" evidence="1">
    <location>
        <begin position="348"/>
        <end position="357"/>
    </location>
</feature>
<feature type="region of interest" description="Disordered" evidence="1">
    <location>
        <begin position="227"/>
        <end position="251"/>
    </location>
</feature>
<feature type="region of interest" description="Disordered" evidence="1">
    <location>
        <begin position="344"/>
        <end position="385"/>
    </location>
</feature>
<comment type="caution">
    <text evidence="2">The sequence shown here is derived from an EMBL/GenBank/DDBJ whole genome shotgun (WGS) entry which is preliminary data.</text>
</comment>
<dbReference type="Proteomes" id="UP000193587">
    <property type="component" value="Unassembled WGS sequence"/>
</dbReference>
<dbReference type="InterPro" id="IPR036390">
    <property type="entry name" value="WH_DNA-bd_sf"/>
</dbReference>
<dbReference type="SUPFAM" id="SSF46785">
    <property type="entry name" value="Winged helix' DNA-binding domain"/>
    <property type="match status" value="1"/>
</dbReference>
<evidence type="ECO:0000256" key="1">
    <source>
        <dbReference type="SAM" id="MobiDB-lite"/>
    </source>
</evidence>
<feature type="region of interest" description="Disordered" evidence="1">
    <location>
        <begin position="887"/>
        <end position="962"/>
    </location>
</feature>
<feature type="compositionally biased region" description="Basic and acidic residues" evidence="1">
    <location>
        <begin position="910"/>
        <end position="932"/>
    </location>
</feature>
<proteinExistence type="predicted"/>
<feature type="compositionally biased region" description="Polar residues" evidence="1">
    <location>
        <begin position="893"/>
        <end position="907"/>
    </location>
</feature>
<dbReference type="AlphaFoldDB" id="A0A1X4GKA4"/>
<dbReference type="RefSeq" id="WP_049933264.1">
    <property type="nucleotide sequence ID" value="NZ_ATXS01000034.1"/>
</dbReference>
<accession>A0A1X4GKA4</accession>
<name>A0A1X4GKA4_HALEZ</name>
<dbReference type="EMBL" id="NEDJ01000045">
    <property type="protein sequence ID" value="OSO97615.1"/>
    <property type="molecule type" value="Genomic_DNA"/>
</dbReference>
<sequence>MTTRHPAAPERGVRLIASDSNASAAGIVCTAVSPRLTEWIPELLTKLRPRSQRTVRRHATTENPFRASAAILSTTLPKWNTTTDTWSDDTAEAVSYTRAIATLALTYADEDPDTFSAYHRRRYVDLTDTVESVGTGRGAVNGDLGALAKGPVALHRELDDHPQTLTLFLDGETWTDLTDRRTGVRALAAIAVLADGFDVRVVASPALQRELTRRYPAWSEIHLGLTGDRDRSHRNHRRTPSQPAPTDDTHPAWAALNGLATTPGKRRLLGNLDTEQERSYRDLEQDHAIDIEAGTVSRYVLDLEDRGLVTVDRRGQHNTVSLSELGDTAVSQCLDANDELIHPNQRQLDGRLTDTPHDATSTVSPRREGQPGTTPTGIDEWIAATGDPDGDADYVQWLTGPEESPETQSVHRRFTVPAHETGITLVDDQPAPFDDGRVTYLSHHAETALVVSQWGGPLVTLGRLAAALLSDKALSKILTPSRVGRDFTAIHDGATGRDPGRTLRRGHQVGWFSEDETTYTAWRQRVETVRDTQLARLAALTDSDDTAARSELFEALHGLVASATHLYHAAGIDLTATIRLPDTDAVARNPTRLENLCEFLSKTVPKQSVYGIHSGYRMLFEERPAKLCRRLPYDVDPNAQLDLTMSWVLAGPTITALHDEITTTLEQELTTVREAIAEGTEDAPTLAIPVRDATTYPAIRRVIDDVAMTHDVQWTPRERQRLVRLCLRSFGPADTHGACPYDVVVSLQRALNELPNPTPAAVERAAATLPPERFRPDLTPTATKLYAALLRADTQLGRSELLDRADISASSYDRRLSDVRELDRVRPVQIDGHRRWTTTATRTARTPPVTAWLPPNRGTTTPLVTHRGPLPPTGQQHPIETKRECHHPPPTLRITTPNGATPHTTYPMNLRHECPQSHRTDKYPPDSRDTHANETMAATASPTTAVATPHQQPQRSPTRTNQ</sequence>
<reference evidence="2 3" key="1">
    <citation type="submission" date="2017-04" db="EMBL/GenBank/DDBJ databases">
        <title>MLSA of the genus Halorubrum.</title>
        <authorList>
            <person name="De La Haba R."/>
            <person name="Sanchez-Porro C."/>
            <person name="Infante-Dominguez C."/>
            <person name="Ventosa A."/>
        </authorList>
    </citation>
    <scope>NUCLEOTIDE SEQUENCE [LARGE SCALE GENOMIC DNA]</scope>
    <source>
        <strain evidence="2 3">DSM 17463</strain>
    </source>
</reference>
<dbReference type="InterPro" id="IPR036388">
    <property type="entry name" value="WH-like_DNA-bd_sf"/>
</dbReference>
<feature type="compositionally biased region" description="Low complexity" evidence="1">
    <location>
        <begin position="935"/>
        <end position="948"/>
    </location>
</feature>
<evidence type="ECO:0000313" key="3">
    <source>
        <dbReference type="Proteomes" id="UP000193587"/>
    </source>
</evidence>
<feature type="region of interest" description="Disordered" evidence="1">
    <location>
        <begin position="847"/>
        <end position="870"/>
    </location>
</feature>
<protein>
    <submittedName>
        <fullName evidence="2">Plasmid replication protein RepH</fullName>
    </submittedName>
</protein>
<dbReference type="STRING" id="1121945.GCA_000421805_03217"/>
<feature type="compositionally biased region" description="Polar residues" evidence="1">
    <location>
        <begin position="949"/>
        <end position="962"/>
    </location>
</feature>
<organism evidence="2 3">
    <name type="scientific">Halorubrum ezzemoulense DSM 17463</name>
    <dbReference type="NCBI Taxonomy" id="1121945"/>
    <lineage>
        <taxon>Archaea</taxon>
        <taxon>Methanobacteriati</taxon>
        <taxon>Methanobacteriota</taxon>
        <taxon>Stenosarchaea group</taxon>
        <taxon>Halobacteria</taxon>
        <taxon>Halobacteriales</taxon>
        <taxon>Haloferacaceae</taxon>
        <taxon>Halorubrum</taxon>
    </lineage>
</organism>